<dbReference type="AlphaFoldDB" id="A0A8H7CH01"/>
<reference evidence="2" key="1">
    <citation type="submission" date="2020-05" db="EMBL/GenBank/DDBJ databases">
        <title>Mycena genomes resolve the evolution of fungal bioluminescence.</title>
        <authorList>
            <person name="Tsai I.J."/>
        </authorList>
    </citation>
    <scope>NUCLEOTIDE SEQUENCE</scope>
    <source>
        <strain evidence="2">160909Yilan</strain>
    </source>
</reference>
<gene>
    <name evidence="2" type="ORF">MSAN_02314800</name>
</gene>
<comment type="caution">
    <text evidence="2">The sequence shown here is derived from an EMBL/GenBank/DDBJ whole genome shotgun (WGS) entry which is preliminary data.</text>
</comment>
<evidence type="ECO:0000256" key="1">
    <source>
        <dbReference type="SAM" id="MobiDB-lite"/>
    </source>
</evidence>
<feature type="region of interest" description="Disordered" evidence="1">
    <location>
        <begin position="49"/>
        <end position="83"/>
    </location>
</feature>
<dbReference type="EMBL" id="JACAZH010000038">
    <property type="protein sequence ID" value="KAF7336011.1"/>
    <property type="molecule type" value="Genomic_DNA"/>
</dbReference>
<protein>
    <submittedName>
        <fullName evidence="2">Uncharacterized protein</fullName>
    </submittedName>
</protein>
<feature type="compositionally biased region" description="Low complexity" evidence="1">
    <location>
        <begin position="49"/>
        <end position="59"/>
    </location>
</feature>
<sequence>MEAMTSAPIGTRTRSTATAGAAAGGVAPAPPLSPATAALVAKRAKPAAAERAPAGNAGLEEGMEVEKRGKSSASPNATARRRGSAGMGLMGDVIPSPLVVIPPCSAFAFALEAWKLGAATDVHSRQRITIMRKNDVDDEQSTLSVIFIFEDQSFWTAGICWNSNRARLGDVYLGKIAAD</sequence>
<proteinExistence type="predicted"/>
<organism evidence="2 3">
    <name type="scientific">Mycena sanguinolenta</name>
    <dbReference type="NCBI Taxonomy" id="230812"/>
    <lineage>
        <taxon>Eukaryota</taxon>
        <taxon>Fungi</taxon>
        <taxon>Dikarya</taxon>
        <taxon>Basidiomycota</taxon>
        <taxon>Agaricomycotina</taxon>
        <taxon>Agaricomycetes</taxon>
        <taxon>Agaricomycetidae</taxon>
        <taxon>Agaricales</taxon>
        <taxon>Marasmiineae</taxon>
        <taxon>Mycenaceae</taxon>
        <taxon>Mycena</taxon>
    </lineage>
</organism>
<accession>A0A8H7CH01</accession>
<feature type="compositionally biased region" description="Low complexity" evidence="1">
    <location>
        <begin position="10"/>
        <end position="27"/>
    </location>
</feature>
<feature type="region of interest" description="Disordered" evidence="1">
    <location>
        <begin position="1"/>
        <end position="33"/>
    </location>
</feature>
<evidence type="ECO:0000313" key="2">
    <source>
        <dbReference type="EMBL" id="KAF7336011.1"/>
    </source>
</evidence>
<evidence type="ECO:0000313" key="3">
    <source>
        <dbReference type="Proteomes" id="UP000623467"/>
    </source>
</evidence>
<name>A0A8H7CH01_9AGAR</name>
<keyword evidence="3" id="KW-1185">Reference proteome</keyword>
<dbReference type="Proteomes" id="UP000623467">
    <property type="component" value="Unassembled WGS sequence"/>
</dbReference>